<dbReference type="Gramene" id="Os02t0525501-00">
    <property type="protein sequence ID" value="Os02t0525501-00"/>
    <property type="gene ID" value="Os02g0525501"/>
</dbReference>
<sequence>MDKTSPNTTNLNRVCALLGYFVWNGSRLQQNRSYAYAYVWQWHGNQQPGQPLRPSPSVLVVIIITARWCDARIEDVAGHVCPCVFTA</sequence>
<evidence type="ECO:0000313" key="2">
    <source>
        <dbReference type="Proteomes" id="UP000059680"/>
    </source>
</evidence>
<keyword evidence="2" id="KW-1185">Reference proteome</keyword>
<gene>
    <name evidence="1" type="ordered locus">Os02g0525501</name>
    <name evidence="1" type="ORF">OSNPB_020525501</name>
</gene>
<reference evidence="2" key="1">
    <citation type="journal article" date="2005" name="Nature">
        <title>The map-based sequence of the rice genome.</title>
        <authorList>
            <consortium name="International rice genome sequencing project (IRGSP)"/>
            <person name="Matsumoto T."/>
            <person name="Wu J."/>
            <person name="Kanamori H."/>
            <person name="Katayose Y."/>
            <person name="Fujisawa M."/>
            <person name="Namiki N."/>
            <person name="Mizuno H."/>
            <person name="Yamamoto K."/>
            <person name="Antonio B.A."/>
            <person name="Baba T."/>
            <person name="Sakata K."/>
            <person name="Nagamura Y."/>
            <person name="Aoki H."/>
            <person name="Arikawa K."/>
            <person name="Arita K."/>
            <person name="Bito T."/>
            <person name="Chiden Y."/>
            <person name="Fujitsuka N."/>
            <person name="Fukunaka R."/>
            <person name="Hamada M."/>
            <person name="Harada C."/>
            <person name="Hayashi A."/>
            <person name="Hijishita S."/>
            <person name="Honda M."/>
            <person name="Hosokawa S."/>
            <person name="Ichikawa Y."/>
            <person name="Idonuma A."/>
            <person name="Iijima M."/>
            <person name="Ikeda M."/>
            <person name="Ikeno M."/>
            <person name="Ito K."/>
            <person name="Ito S."/>
            <person name="Ito T."/>
            <person name="Ito Y."/>
            <person name="Ito Y."/>
            <person name="Iwabuchi A."/>
            <person name="Kamiya K."/>
            <person name="Karasawa W."/>
            <person name="Kurita K."/>
            <person name="Katagiri S."/>
            <person name="Kikuta A."/>
            <person name="Kobayashi H."/>
            <person name="Kobayashi N."/>
            <person name="Machita K."/>
            <person name="Maehara T."/>
            <person name="Masukawa M."/>
            <person name="Mizubayashi T."/>
            <person name="Mukai Y."/>
            <person name="Nagasaki H."/>
            <person name="Nagata Y."/>
            <person name="Naito S."/>
            <person name="Nakashima M."/>
            <person name="Nakama Y."/>
            <person name="Nakamichi Y."/>
            <person name="Nakamura M."/>
            <person name="Meguro A."/>
            <person name="Negishi M."/>
            <person name="Ohta I."/>
            <person name="Ohta T."/>
            <person name="Okamoto M."/>
            <person name="Ono N."/>
            <person name="Saji S."/>
            <person name="Sakaguchi M."/>
            <person name="Sakai K."/>
            <person name="Shibata M."/>
            <person name="Shimokawa T."/>
            <person name="Song J."/>
            <person name="Takazaki Y."/>
            <person name="Terasawa K."/>
            <person name="Tsugane M."/>
            <person name="Tsuji K."/>
            <person name="Ueda S."/>
            <person name="Waki K."/>
            <person name="Yamagata H."/>
            <person name="Yamamoto M."/>
            <person name="Yamamoto S."/>
            <person name="Yamane H."/>
            <person name="Yoshiki S."/>
            <person name="Yoshihara R."/>
            <person name="Yukawa K."/>
            <person name="Zhong H."/>
            <person name="Yano M."/>
            <person name="Yuan Q."/>
            <person name="Ouyang S."/>
            <person name="Liu J."/>
            <person name="Jones K.M."/>
            <person name="Gansberger K."/>
            <person name="Moffat K."/>
            <person name="Hill J."/>
            <person name="Bera J."/>
            <person name="Fadrosh D."/>
            <person name="Jin S."/>
            <person name="Johri S."/>
            <person name="Kim M."/>
            <person name="Overton L."/>
            <person name="Reardon M."/>
            <person name="Tsitrin T."/>
            <person name="Vuong H."/>
            <person name="Weaver B."/>
            <person name="Ciecko A."/>
            <person name="Tallon L."/>
            <person name="Jackson J."/>
            <person name="Pai G."/>
            <person name="Aken S.V."/>
            <person name="Utterback T."/>
            <person name="Reidmuller S."/>
            <person name="Feldblyum T."/>
            <person name="Hsiao J."/>
            <person name="Zismann V."/>
            <person name="Iobst S."/>
            <person name="de Vazeille A.R."/>
            <person name="Buell C.R."/>
            <person name="Ying K."/>
            <person name="Li Y."/>
            <person name="Lu T."/>
            <person name="Huang Y."/>
            <person name="Zhao Q."/>
            <person name="Feng Q."/>
            <person name="Zhang L."/>
            <person name="Zhu J."/>
            <person name="Weng Q."/>
            <person name="Mu J."/>
            <person name="Lu Y."/>
            <person name="Fan D."/>
            <person name="Liu Y."/>
            <person name="Guan J."/>
            <person name="Zhang Y."/>
            <person name="Yu S."/>
            <person name="Liu X."/>
            <person name="Zhang Y."/>
            <person name="Hong G."/>
            <person name="Han B."/>
            <person name="Choisne N."/>
            <person name="Demange N."/>
            <person name="Orjeda G."/>
            <person name="Samain S."/>
            <person name="Cattolico L."/>
            <person name="Pelletier E."/>
            <person name="Couloux A."/>
            <person name="Segurens B."/>
            <person name="Wincker P."/>
            <person name="D'Hont A."/>
            <person name="Scarpelli C."/>
            <person name="Weissenbach J."/>
            <person name="Salanoubat M."/>
            <person name="Quetier F."/>
            <person name="Yu Y."/>
            <person name="Kim H.R."/>
            <person name="Rambo T."/>
            <person name="Currie J."/>
            <person name="Collura K."/>
            <person name="Luo M."/>
            <person name="Yang T."/>
            <person name="Ammiraju J.S.S."/>
            <person name="Engler F."/>
            <person name="Soderlund C."/>
            <person name="Wing R.A."/>
            <person name="Palmer L.E."/>
            <person name="de la Bastide M."/>
            <person name="Spiegel L."/>
            <person name="Nascimento L."/>
            <person name="Zutavern T."/>
            <person name="O'Shaughnessy A."/>
            <person name="Dike S."/>
            <person name="Dedhia N."/>
            <person name="Preston R."/>
            <person name="Balija V."/>
            <person name="McCombie W.R."/>
            <person name="Chow T."/>
            <person name="Chen H."/>
            <person name="Chung M."/>
            <person name="Chen C."/>
            <person name="Shaw J."/>
            <person name="Wu H."/>
            <person name="Hsiao K."/>
            <person name="Chao Y."/>
            <person name="Chu M."/>
            <person name="Cheng C."/>
            <person name="Hour A."/>
            <person name="Lee P."/>
            <person name="Lin S."/>
            <person name="Lin Y."/>
            <person name="Liou J."/>
            <person name="Liu S."/>
            <person name="Hsing Y."/>
            <person name="Raghuvanshi S."/>
            <person name="Mohanty A."/>
            <person name="Bharti A.K."/>
            <person name="Gaur A."/>
            <person name="Gupta V."/>
            <person name="Kumar D."/>
            <person name="Ravi V."/>
            <person name="Vij S."/>
            <person name="Kapur A."/>
            <person name="Khurana P."/>
            <person name="Khurana P."/>
            <person name="Khurana J.P."/>
            <person name="Tyagi A.K."/>
            <person name="Gaikwad K."/>
            <person name="Singh A."/>
            <person name="Dalal V."/>
            <person name="Srivastava S."/>
            <person name="Dixit A."/>
            <person name="Pal A.K."/>
            <person name="Ghazi I.A."/>
            <person name="Yadav M."/>
            <person name="Pandit A."/>
            <person name="Bhargava A."/>
            <person name="Sureshbabu K."/>
            <person name="Batra K."/>
            <person name="Sharma T.R."/>
            <person name="Mohapatra T."/>
            <person name="Singh N.K."/>
            <person name="Messing J."/>
            <person name="Nelson A.B."/>
            <person name="Fuks G."/>
            <person name="Kavchok S."/>
            <person name="Keizer G."/>
            <person name="Linton E."/>
            <person name="Llaca V."/>
            <person name="Song R."/>
            <person name="Tanyolac B."/>
            <person name="Young S."/>
            <person name="Ho-Il K."/>
            <person name="Hahn J.H."/>
            <person name="Sangsakoo G."/>
            <person name="Vanavichit A."/>
            <person name="de Mattos Luiz.A.T."/>
            <person name="Zimmer P.D."/>
            <person name="Malone G."/>
            <person name="Dellagostin O."/>
            <person name="de Oliveira A.C."/>
            <person name="Bevan M."/>
            <person name="Bancroft I."/>
            <person name="Minx P."/>
            <person name="Cordum H."/>
            <person name="Wilson R."/>
            <person name="Cheng Z."/>
            <person name="Jin W."/>
            <person name="Jiang J."/>
            <person name="Leong S.A."/>
            <person name="Iwama H."/>
            <person name="Gojobori T."/>
            <person name="Itoh T."/>
            <person name="Niimura Y."/>
            <person name="Fujii Y."/>
            <person name="Habara T."/>
            <person name="Sakai H."/>
            <person name="Sato Y."/>
            <person name="Wilson G."/>
            <person name="Kumar K."/>
            <person name="McCouch S."/>
            <person name="Juretic N."/>
            <person name="Hoen D."/>
            <person name="Wright S."/>
            <person name="Bruskiewich R."/>
            <person name="Bureau T."/>
            <person name="Miyao A."/>
            <person name="Hirochika H."/>
            <person name="Nishikawa T."/>
            <person name="Kadowaki K."/>
            <person name="Sugiura M."/>
            <person name="Burr B."/>
            <person name="Sasaki T."/>
        </authorList>
    </citation>
    <scope>NUCLEOTIDE SEQUENCE [LARGE SCALE GENOMIC DNA]</scope>
    <source>
        <strain evidence="2">cv. Nipponbare</strain>
    </source>
</reference>
<dbReference type="PaxDb" id="39947-A0A0P0VJQ2"/>
<dbReference type="AlphaFoldDB" id="A0A0P0VJQ2"/>
<dbReference type="Proteomes" id="UP000059680">
    <property type="component" value="Chromosome 2"/>
</dbReference>
<dbReference type="EMBL" id="AP014958">
    <property type="protein sequence ID" value="BAS78981.1"/>
    <property type="molecule type" value="Genomic_DNA"/>
</dbReference>
<name>A0A0P0VJQ2_ORYSJ</name>
<reference evidence="1 2" key="2">
    <citation type="journal article" date="2013" name="Plant Cell Physiol.">
        <title>Rice Annotation Project Database (RAP-DB): an integrative and interactive database for rice genomics.</title>
        <authorList>
            <person name="Sakai H."/>
            <person name="Lee S.S."/>
            <person name="Tanaka T."/>
            <person name="Numa H."/>
            <person name="Kim J."/>
            <person name="Kawahara Y."/>
            <person name="Wakimoto H."/>
            <person name="Yang C.C."/>
            <person name="Iwamoto M."/>
            <person name="Abe T."/>
            <person name="Yamada Y."/>
            <person name="Muto A."/>
            <person name="Inokuchi H."/>
            <person name="Ikemura T."/>
            <person name="Matsumoto T."/>
            <person name="Sasaki T."/>
            <person name="Itoh T."/>
        </authorList>
    </citation>
    <scope>NUCLEOTIDE SEQUENCE [LARGE SCALE GENOMIC DNA]</scope>
    <source>
        <strain evidence="2">cv. Nipponbare</strain>
    </source>
</reference>
<dbReference type="InParanoid" id="A0A0P0VJQ2"/>
<accession>A0A0P0VJQ2</accession>
<proteinExistence type="predicted"/>
<evidence type="ECO:0000313" key="1">
    <source>
        <dbReference type="EMBL" id="BAS78981.1"/>
    </source>
</evidence>
<protein>
    <submittedName>
        <fullName evidence="1">Os02g0525501 protein</fullName>
    </submittedName>
</protein>
<organism evidence="1 2">
    <name type="scientific">Oryza sativa subsp. japonica</name>
    <name type="common">Rice</name>
    <dbReference type="NCBI Taxonomy" id="39947"/>
    <lineage>
        <taxon>Eukaryota</taxon>
        <taxon>Viridiplantae</taxon>
        <taxon>Streptophyta</taxon>
        <taxon>Embryophyta</taxon>
        <taxon>Tracheophyta</taxon>
        <taxon>Spermatophyta</taxon>
        <taxon>Magnoliopsida</taxon>
        <taxon>Liliopsida</taxon>
        <taxon>Poales</taxon>
        <taxon>Poaceae</taxon>
        <taxon>BOP clade</taxon>
        <taxon>Oryzoideae</taxon>
        <taxon>Oryzeae</taxon>
        <taxon>Oryzinae</taxon>
        <taxon>Oryza</taxon>
        <taxon>Oryza sativa</taxon>
    </lineage>
</organism>
<reference evidence="1 2" key="3">
    <citation type="journal article" date="2013" name="Rice">
        <title>Improvement of the Oryza sativa Nipponbare reference genome using next generation sequence and optical map data.</title>
        <authorList>
            <person name="Kawahara Y."/>
            <person name="de la Bastide M."/>
            <person name="Hamilton J.P."/>
            <person name="Kanamori H."/>
            <person name="McCombie W.R."/>
            <person name="Ouyang S."/>
            <person name="Schwartz D.C."/>
            <person name="Tanaka T."/>
            <person name="Wu J."/>
            <person name="Zhou S."/>
            <person name="Childs K.L."/>
            <person name="Davidson R.M."/>
            <person name="Lin H."/>
            <person name="Quesada-Ocampo L."/>
            <person name="Vaillancourt B."/>
            <person name="Sakai H."/>
            <person name="Lee S.S."/>
            <person name="Kim J."/>
            <person name="Numa H."/>
            <person name="Itoh T."/>
            <person name="Buell C.R."/>
            <person name="Matsumoto T."/>
        </authorList>
    </citation>
    <scope>NUCLEOTIDE SEQUENCE [LARGE SCALE GENOMIC DNA]</scope>
    <source>
        <strain evidence="2">cv. Nipponbare</strain>
    </source>
</reference>